<proteinExistence type="inferred from homology"/>
<protein>
    <recommendedName>
        <fullName evidence="5">PPPDE domain-containing protein</fullName>
    </recommendedName>
</protein>
<dbReference type="GO" id="GO:0016579">
    <property type="term" value="P:protein deubiquitination"/>
    <property type="evidence" value="ECO:0007669"/>
    <property type="project" value="TreeGrafter"/>
</dbReference>
<evidence type="ECO:0000256" key="3">
    <source>
        <dbReference type="ARBA" id="ARBA00022801"/>
    </source>
</evidence>
<dbReference type="PANTHER" id="PTHR12378">
    <property type="entry name" value="DESUMOYLATING ISOPEPTIDASE"/>
    <property type="match status" value="1"/>
</dbReference>
<dbReference type="STRING" id="91626.A0A0C9ML51"/>
<gene>
    <name evidence="6" type="ORF">MAM1_0195c07746</name>
</gene>
<dbReference type="AlphaFoldDB" id="A0A0C9ML51"/>
<accession>A0A0C9ML51</accession>
<reference evidence="6" key="1">
    <citation type="submission" date="2014-09" db="EMBL/GenBank/DDBJ databases">
        <title>Draft genome sequence of an oleaginous Mucoromycotina fungus Mucor ambiguus NBRC6742.</title>
        <authorList>
            <person name="Takeda I."/>
            <person name="Yamane N."/>
            <person name="Morita T."/>
            <person name="Tamano K."/>
            <person name="Machida M."/>
            <person name="Baker S."/>
            <person name="Koike H."/>
        </authorList>
    </citation>
    <scope>NUCLEOTIDE SEQUENCE</scope>
    <source>
        <strain evidence="6">NBRC 6742</strain>
    </source>
</reference>
<dbReference type="GO" id="GO:0101005">
    <property type="term" value="F:deubiquitinase activity"/>
    <property type="evidence" value="ECO:0007669"/>
    <property type="project" value="TreeGrafter"/>
</dbReference>
<feature type="compositionally biased region" description="Low complexity" evidence="4">
    <location>
        <begin position="205"/>
        <end position="240"/>
    </location>
</feature>
<dbReference type="Pfam" id="PF05903">
    <property type="entry name" value="Peptidase_C97"/>
    <property type="match status" value="1"/>
</dbReference>
<dbReference type="InterPro" id="IPR008580">
    <property type="entry name" value="PPPDE_dom"/>
</dbReference>
<evidence type="ECO:0000259" key="5">
    <source>
        <dbReference type="PROSITE" id="PS51858"/>
    </source>
</evidence>
<dbReference type="Proteomes" id="UP000053815">
    <property type="component" value="Unassembled WGS sequence"/>
</dbReference>
<dbReference type="PROSITE" id="PS51858">
    <property type="entry name" value="PPPDE"/>
    <property type="match status" value="1"/>
</dbReference>
<keyword evidence="7" id="KW-1185">Reference proteome</keyword>
<dbReference type="PANTHER" id="PTHR12378:SF80">
    <property type="entry name" value="IP06716P-RELATED"/>
    <property type="match status" value="1"/>
</dbReference>
<dbReference type="InterPro" id="IPR042266">
    <property type="entry name" value="PPPDE_sf"/>
</dbReference>
<feature type="compositionally biased region" description="Low complexity" evidence="4">
    <location>
        <begin position="176"/>
        <end position="198"/>
    </location>
</feature>
<evidence type="ECO:0000256" key="2">
    <source>
        <dbReference type="ARBA" id="ARBA00022670"/>
    </source>
</evidence>
<evidence type="ECO:0000256" key="1">
    <source>
        <dbReference type="ARBA" id="ARBA00008140"/>
    </source>
</evidence>
<evidence type="ECO:0000256" key="4">
    <source>
        <dbReference type="SAM" id="MobiDB-lite"/>
    </source>
</evidence>
<comment type="similarity">
    <text evidence="1">Belongs to the DeSI family.</text>
</comment>
<feature type="region of interest" description="Disordered" evidence="4">
    <location>
        <begin position="175"/>
        <end position="267"/>
    </location>
</feature>
<dbReference type="SMART" id="SM01179">
    <property type="entry name" value="DUF862"/>
    <property type="match status" value="1"/>
</dbReference>
<dbReference type="OrthoDB" id="412286at2759"/>
<dbReference type="Gene3D" id="3.90.1720.30">
    <property type="entry name" value="PPPDE domains"/>
    <property type="match status" value="1"/>
</dbReference>
<sequence>MFNLIRNAFSKTEVDSEQEKRKIVLNVYDMLQPGFITNVGYCLGIGNLKIVNRKFIQALLIQKDQTRCVYGTAQDWTSGALVQIIIPNRQSINMGYTDLSQQQVDKVLQEISKEYVGTSYKLLTRNCNHFSEDLCRRLTGKQAPGWINRAAKLGTMFPCVIPTEWVEPPEATAIKSEASGSPSSSSCSSNTPLKKPATSSPPLPATAAPPSKVSTTTTTPVKMKRLSSPPSSRRPSGSDSIRLVRTPVMEDDEIDCSSPVKEPDTYRPEVIRSATQLSITAPVEL</sequence>
<keyword evidence="2" id="KW-0645">Protease</keyword>
<evidence type="ECO:0000313" key="6">
    <source>
        <dbReference type="EMBL" id="GAN08239.1"/>
    </source>
</evidence>
<keyword evidence="3" id="KW-0378">Hydrolase</keyword>
<evidence type="ECO:0000313" key="7">
    <source>
        <dbReference type="Proteomes" id="UP000053815"/>
    </source>
</evidence>
<organism evidence="6">
    <name type="scientific">Mucor ambiguus</name>
    <dbReference type="NCBI Taxonomy" id="91626"/>
    <lineage>
        <taxon>Eukaryota</taxon>
        <taxon>Fungi</taxon>
        <taxon>Fungi incertae sedis</taxon>
        <taxon>Mucoromycota</taxon>
        <taxon>Mucoromycotina</taxon>
        <taxon>Mucoromycetes</taxon>
        <taxon>Mucorales</taxon>
        <taxon>Mucorineae</taxon>
        <taxon>Mucoraceae</taxon>
        <taxon>Mucor</taxon>
    </lineage>
</organism>
<feature type="domain" description="PPPDE" evidence="5">
    <location>
        <begin position="21"/>
        <end position="165"/>
    </location>
</feature>
<dbReference type="GO" id="GO:0006508">
    <property type="term" value="P:proteolysis"/>
    <property type="evidence" value="ECO:0007669"/>
    <property type="project" value="UniProtKB-KW"/>
</dbReference>
<dbReference type="EMBL" id="DF836484">
    <property type="protein sequence ID" value="GAN08239.1"/>
    <property type="molecule type" value="Genomic_DNA"/>
</dbReference>
<name>A0A0C9ML51_9FUNG</name>